<feature type="signal peptide" evidence="1">
    <location>
        <begin position="1"/>
        <end position="24"/>
    </location>
</feature>
<evidence type="ECO:0000259" key="2">
    <source>
        <dbReference type="Pfam" id="PF01612"/>
    </source>
</evidence>
<dbReference type="InterPro" id="IPR036397">
    <property type="entry name" value="RNaseH_sf"/>
</dbReference>
<comment type="caution">
    <text evidence="3">The sequence shown here is derived from an EMBL/GenBank/DDBJ whole genome shotgun (WGS) entry which is preliminary data.</text>
</comment>
<accession>A0AAD3H5M2</accession>
<dbReference type="GO" id="GO:0008408">
    <property type="term" value="F:3'-5' exonuclease activity"/>
    <property type="evidence" value="ECO:0007669"/>
    <property type="project" value="InterPro"/>
</dbReference>
<evidence type="ECO:0000313" key="4">
    <source>
        <dbReference type="Proteomes" id="UP001054902"/>
    </source>
</evidence>
<evidence type="ECO:0000256" key="1">
    <source>
        <dbReference type="SAM" id="SignalP"/>
    </source>
</evidence>
<dbReference type="InterPro" id="IPR012337">
    <property type="entry name" value="RNaseH-like_sf"/>
</dbReference>
<keyword evidence="1" id="KW-0732">Signal</keyword>
<keyword evidence="4" id="KW-1185">Reference proteome</keyword>
<dbReference type="GO" id="GO:0006139">
    <property type="term" value="P:nucleobase-containing compound metabolic process"/>
    <property type="evidence" value="ECO:0007669"/>
    <property type="project" value="InterPro"/>
</dbReference>
<reference evidence="3 4" key="1">
    <citation type="journal article" date="2021" name="Sci. Rep.">
        <title>The genome of the diatom Chaetoceros tenuissimus carries an ancient integrated fragment of an extant virus.</title>
        <authorList>
            <person name="Hongo Y."/>
            <person name="Kimura K."/>
            <person name="Takaki Y."/>
            <person name="Yoshida Y."/>
            <person name="Baba S."/>
            <person name="Kobayashi G."/>
            <person name="Nagasaki K."/>
            <person name="Hano T."/>
            <person name="Tomaru Y."/>
        </authorList>
    </citation>
    <scope>NUCLEOTIDE SEQUENCE [LARGE SCALE GENOMIC DNA]</scope>
    <source>
        <strain evidence="3 4">NIES-3715</strain>
    </source>
</reference>
<organism evidence="3 4">
    <name type="scientific">Chaetoceros tenuissimus</name>
    <dbReference type="NCBI Taxonomy" id="426638"/>
    <lineage>
        <taxon>Eukaryota</taxon>
        <taxon>Sar</taxon>
        <taxon>Stramenopiles</taxon>
        <taxon>Ochrophyta</taxon>
        <taxon>Bacillariophyta</taxon>
        <taxon>Coscinodiscophyceae</taxon>
        <taxon>Chaetocerotophycidae</taxon>
        <taxon>Chaetocerotales</taxon>
        <taxon>Chaetocerotaceae</taxon>
        <taxon>Chaetoceros</taxon>
    </lineage>
</organism>
<dbReference type="GO" id="GO:0003676">
    <property type="term" value="F:nucleic acid binding"/>
    <property type="evidence" value="ECO:0007669"/>
    <property type="project" value="InterPro"/>
</dbReference>
<name>A0AAD3H5M2_9STRA</name>
<feature type="chain" id="PRO_5042170701" description="3'-5' exonuclease domain-containing protein" evidence="1">
    <location>
        <begin position="25"/>
        <end position="722"/>
    </location>
</feature>
<dbReference type="PANTHER" id="PTHR47765">
    <property type="entry name" value="3'-5' EXONUCLEASE DOMAIN-CONTAINING PROTEIN"/>
    <property type="match status" value="1"/>
</dbReference>
<proteinExistence type="predicted"/>
<dbReference type="InterPro" id="IPR002562">
    <property type="entry name" value="3'-5'_exonuclease_dom"/>
</dbReference>
<dbReference type="Proteomes" id="UP001054902">
    <property type="component" value="Unassembled WGS sequence"/>
</dbReference>
<dbReference type="EMBL" id="BLLK01000045">
    <property type="protein sequence ID" value="GFH51497.1"/>
    <property type="molecule type" value="Genomic_DNA"/>
</dbReference>
<dbReference type="InterPro" id="IPR052408">
    <property type="entry name" value="Exonuclease_MUT-7-like"/>
</dbReference>
<dbReference type="SUPFAM" id="SSF53098">
    <property type="entry name" value="Ribonuclease H-like"/>
    <property type="match status" value="1"/>
</dbReference>
<dbReference type="Pfam" id="PF01612">
    <property type="entry name" value="DNA_pol_A_exo1"/>
    <property type="match status" value="1"/>
</dbReference>
<evidence type="ECO:0000313" key="3">
    <source>
        <dbReference type="EMBL" id="GFH51497.1"/>
    </source>
</evidence>
<dbReference type="Gene3D" id="3.30.420.10">
    <property type="entry name" value="Ribonuclease H-like superfamily/Ribonuclease H"/>
    <property type="match status" value="1"/>
</dbReference>
<gene>
    <name evidence="3" type="ORF">CTEN210_07973</name>
</gene>
<sequence length="722" mass="81921">MGVSFAFLRAIFFLLVISIPNSLQLQFTSIRSSRSAFQFTAKANDIMEQSVSETSKISTQDNTKKLQELLSQTFSFVQISKNTINGSLAILDEVSSRVHNKMQEADGIVDIKSIGNSNENDVCTKKSIAVAGLLRALLYHYGFKRGKGRKALLYSIEPLLLDPINTADIHQSEAKILAITLLITSLAFTNNTDEKLDEEEEFRSTSRAAVSGLLPSGRYQNKKHKLGDNENNFSISEENIPIIQSMNHFGTAASKNMLRLVIDSPGDNYIDLHILTSYIRAFVSDTSPLMSIASQVIRNQLHLREDNIFNENSPRPQVTKVDAAAALNLAAEVAPWSEMPPRLLVDVSLSMNLQHAAERICISAVQSSNTSQDELHEAVQSLIDGTSENHQYRQADAYSTEFYDYGGKSRFAEARFIHACDTICKVIVKRQFPIIERQVERVDKAFERIQKDHIINEEAPLRNGPIEIREFALLQLRESNLHDVAHRLASLWEMEYIYDEKDVEKYIQARKSRYLQWENIFQRDTVIPEEISCPKELRSQVEEMMQTCHKGDCIGFDVEWADDIPGAALLQLSTVSFAILVDIPKLIESTEGCEALHDTIGKIFKGEYKCKDSELHIVPNIVGFSCREDLKRLSESSKQSKVSWFETDDIKCFRDIKPLLSEENEKLKHLGLSRICEFYFEKPLDKSEQCSLWSRRPLSESQRIYAALDAWAVAALWTKLEQ</sequence>
<feature type="domain" description="3'-5' exonuclease" evidence="2">
    <location>
        <begin position="620"/>
        <end position="721"/>
    </location>
</feature>
<dbReference type="AlphaFoldDB" id="A0AAD3H5M2"/>
<dbReference type="PANTHER" id="PTHR47765:SF2">
    <property type="entry name" value="EXONUCLEASE MUT-7 HOMOLOG"/>
    <property type="match status" value="1"/>
</dbReference>
<protein>
    <recommendedName>
        <fullName evidence="2">3'-5' exonuclease domain-containing protein</fullName>
    </recommendedName>
</protein>